<proteinExistence type="predicted"/>
<dbReference type="AlphaFoldDB" id="A0A6M3LXC5"/>
<dbReference type="EMBL" id="MT143676">
    <property type="protein sequence ID" value="QJA99977.1"/>
    <property type="molecule type" value="Genomic_DNA"/>
</dbReference>
<accession>A0A6M3LXC5</accession>
<name>A0A6M3LXC5_9ZZZZ</name>
<sequence length="50" mass="5954">MEFNSKQEAINYYNEEWKPREFKLSLGCNCIKSRVKIRVVLNDDFTHSTA</sequence>
<organism evidence="1">
    <name type="scientific">viral metagenome</name>
    <dbReference type="NCBI Taxonomy" id="1070528"/>
    <lineage>
        <taxon>unclassified sequences</taxon>
        <taxon>metagenomes</taxon>
        <taxon>organismal metagenomes</taxon>
    </lineage>
</organism>
<protein>
    <submittedName>
        <fullName evidence="1">Uncharacterized protein</fullName>
    </submittedName>
</protein>
<gene>
    <name evidence="1" type="ORF">MM171A00756_0006</name>
</gene>
<reference evidence="1" key="1">
    <citation type="submission" date="2020-03" db="EMBL/GenBank/DDBJ databases">
        <title>The deep terrestrial virosphere.</title>
        <authorList>
            <person name="Holmfeldt K."/>
            <person name="Nilsson E."/>
            <person name="Simone D."/>
            <person name="Lopez-Fernandez M."/>
            <person name="Wu X."/>
            <person name="de Brujin I."/>
            <person name="Lundin D."/>
            <person name="Andersson A."/>
            <person name="Bertilsson S."/>
            <person name="Dopson M."/>
        </authorList>
    </citation>
    <scope>NUCLEOTIDE SEQUENCE</scope>
    <source>
        <strain evidence="1">MM171A00756</strain>
    </source>
</reference>
<evidence type="ECO:0000313" key="1">
    <source>
        <dbReference type="EMBL" id="QJA99977.1"/>
    </source>
</evidence>